<protein>
    <submittedName>
        <fullName evidence="2">AAA family ATPase</fullName>
    </submittedName>
</protein>
<dbReference type="InterPro" id="IPR027417">
    <property type="entry name" value="P-loop_NTPase"/>
</dbReference>
<accession>A0ABU3BB91</accession>
<proteinExistence type="predicted"/>
<dbReference type="RefSeq" id="WP_311660364.1">
    <property type="nucleotide sequence ID" value="NZ_JAVRHY010000019.1"/>
</dbReference>
<evidence type="ECO:0000313" key="3">
    <source>
        <dbReference type="Proteomes" id="UP001259982"/>
    </source>
</evidence>
<dbReference type="Proteomes" id="UP001259982">
    <property type="component" value="Unassembled WGS sequence"/>
</dbReference>
<dbReference type="InterPro" id="IPR003959">
    <property type="entry name" value="ATPase_AAA_core"/>
</dbReference>
<name>A0ABU3BB91_9GAMM</name>
<dbReference type="Pfam" id="PF13304">
    <property type="entry name" value="AAA_21"/>
    <property type="match status" value="1"/>
</dbReference>
<sequence>MAASSLKFKSIYKSITKLPDTKLPELVVLTGRNGSGKTHLLEAINSGFVCSSLVNNTNTDVLLFDWNNIVPNDTGVFNPGAHQTKKSNWFNKIRSEQDKVLPALRQSVSGIGLPPEHYSSFRKILAIDESVLCQYIESKQDRERAAEKLQKAIKTHGKTVYNQVQRHIGDDDWKRVAPVVASEKPELFLQPTESQFFDEERFLWGKVDVFQQAFGRLFSTYRELIHQNDRLEKYPPREGGPRHLSETEFIAQHGEPPWDFANKIL</sequence>
<dbReference type="Gene3D" id="3.40.50.300">
    <property type="entry name" value="P-loop containing nucleotide triphosphate hydrolases"/>
    <property type="match status" value="1"/>
</dbReference>
<evidence type="ECO:0000313" key="2">
    <source>
        <dbReference type="EMBL" id="MDT0619737.1"/>
    </source>
</evidence>
<feature type="non-terminal residue" evidence="2">
    <location>
        <position position="265"/>
    </location>
</feature>
<dbReference type="SUPFAM" id="SSF52540">
    <property type="entry name" value="P-loop containing nucleoside triphosphate hydrolases"/>
    <property type="match status" value="1"/>
</dbReference>
<feature type="domain" description="ATPase AAA-type core" evidence="1">
    <location>
        <begin position="26"/>
        <end position="105"/>
    </location>
</feature>
<dbReference type="EMBL" id="JAVRHY010000019">
    <property type="protein sequence ID" value="MDT0619737.1"/>
    <property type="molecule type" value="Genomic_DNA"/>
</dbReference>
<evidence type="ECO:0000259" key="1">
    <source>
        <dbReference type="Pfam" id="PF13304"/>
    </source>
</evidence>
<organism evidence="2 3">
    <name type="scientific">Spectribacter acetivorans</name>
    <dbReference type="NCBI Taxonomy" id="3075603"/>
    <lineage>
        <taxon>Bacteria</taxon>
        <taxon>Pseudomonadati</taxon>
        <taxon>Pseudomonadota</taxon>
        <taxon>Gammaproteobacteria</taxon>
        <taxon>Salinisphaerales</taxon>
        <taxon>Salinisphaeraceae</taxon>
        <taxon>Spectribacter</taxon>
    </lineage>
</organism>
<keyword evidence="3" id="KW-1185">Reference proteome</keyword>
<gene>
    <name evidence="2" type="ORF">RM531_14765</name>
</gene>
<reference evidence="2 3" key="1">
    <citation type="submission" date="2023-09" db="EMBL/GenBank/DDBJ databases">
        <authorList>
            <person name="Rey-Velasco X."/>
        </authorList>
    </citation>
    <scope>NUCLEOTIDE SEQUENCE [LARGE SCALE GENOMIC DNA]</scope>
    <source>
        <strain evidence="2 3">P385</strain>
    </source>
</reference>
<comment type="caution">
    <text evidence="2">The sequence shown here is derived from an EMBL/GenBank/DDBJ whole genome shotgun (WGS) entry which is preliminary data.</text>
</comment>